<accession>A0A1H3LSW9</accession>
<reference evidence="2 3" key="1">
    <citation type="submission" date="2016-10" db="EMBL/GenBank/DDBJ databases">
        <authorList>
            <person name="de Groot N.N."/>
        </authorList>
    </citation>
    <scope>NUCLEOTIDE SEQUENCE [LARGE SCALE GENOMIC DNA]</scope>
    <source>
        <strain evidence="2 3">CGMCC 4.3491</strain>
    </source>
</reference>
<organism evidence="2 3">
    <name type="scientific">Herbiconiux ginsengi</name>
    <dbReference type="NCBI Taxonomy" id="381665"/>
    <lineage>
        <taxon>Bacteria</taxon>
        <taxon>Bacillati</taxon>
        <taxon>Actinomycetota</taxon>
        <taxon>Actinomycetes</taxon>
        <taxon>Micrococcales</taxon>
        <taxon>Microbacteriaceae</taxon>
        <taxon>Herbiconiux</taxon>
    </lineage>
</organism>
<keyword evidence="3" id="KW-1185">Reference proteome</keyword>
<keyword evidence="1" id="KW-0472">Membrane</keyword>
<feature type="transmembrane region" description="Helical" evidence="1">
    <location>
        <begin position="122"/>
        <end position="143"/>
    </location>
</feature>
<sequence length="198" mass="20000">MGAGRGGRRAAGLSTAALLQCAAIAAASAILMVALAPVLFATALASPVLYSLVGSFHILGPLIAGRWLRRPGVILVTAFVASVLATPFTALGLLVIPALCIPAATVEIVLGLGRFWRTGSRLVWFGGAAAGGVAIFAISLAVIDPRVLSGAVVALTLAGRVLAYLALGAVAVLAERALARAGVSRLRPSRRNETDEAG</sequence>
<dbReference type="Proteomes" id="UP000198891">
    <property type="component" value="Unassembled WGS sequence"/>
</dbReference>
<feature type="transmembrane region" description="Helical" evidence="1">
    <location>
        <begin position="39"/>
        <end position="60"/>
    </location>
</feature>
<dbReference type="AlphaFoldDB" id="A0A1H3LSW9"/>
<feature type="transmembrane region" description="Helical" evidence="1">
    <location>
        <begin position="149"/>
        <end position="174"/>
    </location>
</feature>
<feature type="transmembrane region" description="Helical" evidence="1">
    <location>
        <begin position="67"/>
        <end position="85"/>
    </location>
</feature>
<keyword evidence="1" id="KW-1133">Transmembrane helix</keyword>
<feature type="transmembrane region" description="Helical" evidence="1">
    <location>
        <begin position="91"/>
        <end position="110"/>
    </location>
</feature>
<dbReference type="EMBL" id="FNPZ01000001">
    <property type="protein sequence ID" value="SDY67420.1"/>
    <property type="molecule type" value="Genomic_DNA"/>
</dbReference>
<dbReference type="STRING" id="381665.SAMN05216554_1116"/>
<proteinExistence type="predicted"/>
<name>A0A1H3LSW9_9MICO</name>
<protein>
    <recommendedName>
        <fullName evidence="4">Energy-coupling factor transport system substrate-specific component</fullName>
    </recommendedName>
</protein>
<dbReference type="OrthoDB" id="9858936at2"/>
<dbReference type="RefSeq" id="WP_092549890.1">
    <property type="nucleotide sequence ID" value="NZ_FNPZ01000001.1"/>
</dbReference>
<evidence type="ECO:0000313" key="2">
    <source>
        <dbReference type="EMBL" id="SDY67420.1"/>
    </source>
</evidence>
<evidence type="ECO:0000313" key="3">
    <source>
        <dbReference type="Proteomes" id="UP000198891"/>
    </source>
</evidence>
<keyword evidence="1" id="KW-0812">Transmembrane</keyword>
<gene>
    <name evidence="2" type="ORF">SAMN05216554_1116</name>
</gene>
<evidence type="ECO:0008006" key="4">
    <source>
        <dbReference type="Google" id="ProtNLM"/>
    </source>
</evidence>
<evidence type="ECO:0000256" key="1">
    <source>
        <dbReference type="SAM" id="Phobius"/>
    </source>
</evidence>